<dbReference type="GO" id="GO:0003723">
    <property type="term" value="F:RNA binding"/>
    <property type="evidence" value="ECO:0007669"/>
    <property type="project" value="InterPro"/>
</dbReference>
<keyword evidence="2" id="KW-0819">tRNA processing</keyword>
<sequence length="240" mass="27707">MRVKAVVAYDGSTFRGFQKQTRTKNTVTTAIENALENLQITSGITGSGRTDAGVHASGQVIHMDLPEYWYDLEKLRNNLNRKLTSVHFKHIMPVPDDFHARFSAKQRIYRYVFKENEPSVFERKYISHYHSFDTCLLQKALSIFVGEHDFTHFHKTGSDVHTTIREIYSANYRSSGKYHFIYFTANGFLRSQVRMMVASAMLCAQQKLTLEQLDTQLHALQRHTTCLAPSEGLYLARIIY</sequence>
<protein>
    <submittedName>
        <fullName evidence="5">tRNA pseudouridine synthase A</fullName>
        <ecNumber evidence="5">4.2.1.70</ecNumber>
    </submittedName>
</protein>
<dbReference type="InterPro" id="IPR020094">
    <property type="entry name" value="TruA/RsuA/RluB/E/F_N"/>
</dbReference>
<dbReference type="InterPro" id="IPR001406">
    <property type="entry name" value="PsdUridine_synth_TruA"/>
</dbReference>
<dbReference type="Gene3D" id="3.30.70.660">
    <property type="entry name" value="Pseudouridine synthase I, catalytic domain, C-terminal subdomain"/>
    <property type="match status" value="1"/>
</dbReference>
<dbReference type="Pfam" id="PF01416">
    <property type="entry name" value="PseudoU_synth_1"/>
    <property type="match status" value="2"/>
</dbReference>
<dbReference type="NCBIfam" id="TIGR00071">
    <property type="entry name" value="hisT_truA"/>
    <property type="match status" value="1"/>
</dbReference>
<dbReference type="CDD" id="cd02570">
    <property type="entry name" value="PseudoU_synth_EcTruA"/>
    <property type="match status" value="1"/>
</dbReference>
<evidence type="ECO:0000313" key="5">
    <source>
        <dbReference type="EMBL" id="SFV55289.1"/>
    </source>
</evidence>
<dbReference type="GO" id="GO:0009982">
    <property type="term" value="F:pseudouridine synthase activity"/>
    <property type="evidence" value="ECO:0007669"/>
    <property type="project" value="InterPro"/>
</dbReference>
<dbReference type="AlphaFoldDB" id="A0A1W1BP17"/>
<evidence type="ECO:0000259" key="4">
    <source>
        <dbReference type="Pfam" id="PF01416"/>
    </source>
</evidence>
<name>A0A1W1BP17_9ZZZZ</name>
<dbReference type="FunFam" id="3.30.70.580:FF:000001">
    <property type="entry name" value="tRNA pseudouridine synthase A"/>
    <property type="match status" value="1"/>
</dbReference>
<proteinExistence type="inferred from homology"/>
<dbReference type="EC" id="4.2.1.70" evidence="5"/>
<dbReference type="EMBL" id="FPHL01000010">
    <property type="protein sequence ID" value="SFV55289.1"/>
    <property type="molecule type" value="Genomic_DNA"/>
</dbReference>
<dbReference type="SUPFAM" id="SSF55120">
    <property type="entry name" value="Pseudouridine synthase"/>
    <property type="match status" value="1"/>
</dbReference>
<comment type="similarity">
    <text evidence="1">Belongs to the tRNA pseudouridine synthase TruA family.</text>
</comment>
<dbReference type="InterPro" id="IPR020097">
    <property type="entry name" value="PsdUridine_synth_TruA_a/b_dom"/>
</dbReference>
<dbReference type="PANTHER" id="PTHR11142:SF0">
    <property type="entry name" value="TRNA PSEUDOURIDINE SYNTHASE-LIKE 1"/>
    <property type="match status" value="1"/>
</dbReference>
<dbReference type="PIRSF" id="PIRSF001430">
    <property type="entry name" value="tRNA_psdUrid_synth"/>
    <property type="match status" value="1"/>
</dbReference>
<dbReference type="Gene3D" id="3.30.70.580">
    <property type="entry name" value="Pseudouridine synthase I, catalytic domain, N-terminal subdomain"/>
    <property type="match status" value="1"/>
</dbReference>
<evidence type="ECO:0000256" key="3">
    <source>
        <dbReference type="ARBA" id="ARBA00023235"/>
    </source>
</evidence>
<feature type="domain" description="Pseudouridine synthase I TruA alpha/beta" evidence="4">
    <location>
        <begin position="141"/>
        <end position="240"/>
    </location>
</feature>
<keyword evidence="5" id="KW-0456">Lyase</keyword>
<dbReference type="InterPro" id="IPR020103">
    <property type="entry name" value="PsdUridine_synth_cat_dom_sf"/>
</dbReference>
<reference evidence="5" key="1">
    <citation type="submission" date="2016-10" db="EMBL/GenBank/DDBJ databases">
        <authorList>
            <person name="de Groot N.N."/>
        </authorList>
    </citation>
    <scope>NUCLEOTIDE SEQUENCE</scope>
</reference>
<dbReference type="GO" id="GO:0004730">
    <property type="term" value="F:pseudouridylate synthase activity"/>
    <property type="evidence" value="ECO:0007669"/>
    <property type="project" value="UniProtKB-EC"/>
</dbReference>
<dbReference type="InterPro" id="IPR020095">
    <property type="entry name" value="PsdUridine_synth_TruA_C"/>
</dbReference>
<keyword evidence="3" id="KW-0413">Isomerase</keyword>
<evidence type="ECO:0000256" key="1">
    <source>
        <dbReference type="ARBA" id="ARBA00009375"/>
    </source>
</evidence>
<dbReference type="GO" id="GO:0031119">
    <property type="term" value="P:tRNA pseudouridine synthesis"/>
    <property type="evidence" value="ECO:0007669"/>
    <property type="project" value="TreeGrafter"/>
</dbReference>
<accession>A0A1W1BP17</accession>
<feature type="domain" description="Pseudouridine synthase I TruA alpha/beta" evidence="4">
    <location>
        <begin position="5"/>
        <end position="102"/>
    </location>
</feature>
<dbReference type="PANTHER" id="PTHR11142">
    <property type="entry name" value="PSEUDOURIDYLATE SYNTHASE"/>
    <property type="match status" value="1"/>
</dbReference>
<gene>
    <name evidence="5" type="ORF">MNB_SV-10-761</name>
</gene>
<dbReference type="HAMAP" id="MF_00171">
    <property type="entry name" value="TruA"/>
    <property type="match status" value="1"/>
</dbReference>
<organism evidence="5">
    <name type="scientific">hydrothermal vent metagenome</name>
    <dbReference type="NCBI Taxonomy" id="652676"/>
    <lineage>
        <taxon>unclassified sequences</taxon>
        <taxon>metagenomes</taxon>
        <taxon>ecological metagenomes</taxon>
    </lineage>
</organism>
<evidence type="ECO:0000256" key="2">
    <source>
        <dbReference type="ARBA" id="ARBA00022694"/>
    </source>
</evidence>